<dbReference type="Proteomes" id="UP000625210">
    <property type="component" value="Unassembled WGS sequence"/>
</dbReference>
<keyword evidence="2" id="KW-1185">Reference proteome</keyword>
<organism evidence="1 2">
    <name type="scientific">Marinithermofilum abyssi</name>
    <dbReference type="NCBI Taxonomy" id="1571185"/>
    <lineage>
        <taxon>Bacteria</taxon>
        <taxon>Bacillati</taxon>
        <taxon>Bacillota</taxon>
        <taxon>Bacilli</taxon>
        <taxon>Bacillales</taxon>
        <taxon>Thermoactinomycetaceae</taxon>
        <taxon>Marinithermofilum</taxon>
    </lineage>
</organism>
<evidence type="ECO:0000313" key="2">
    <source>
        <dbReference type="Proteomes" id="UP000625210"/>
    </source>
</evidence>
<reference evidence="1" key="1">
    <citation type="journal article" date="2014" name="Int. J. Syst. Evol. Microbiol.">
        <title>Complete genome sequence of Corynebacterium casei LMG S-19264T (=DSM 44701T), isolated from a smear-ripened cheese.</title>
        <authorList>
            <consortium name="US DOE Joint Genome Institute (JGI-PGF)"/>
            <person name="Walter F."/>
            <person name="Albersmeier A."/>
            <person name="Kalinowski J."/>
            <person name="Ruckert C."/>
        </authorList>
    </citation>
    <scope>NUCLEOTIDE SEQUENCE</scope>
    <source>
        <strain evidence="1">CGMCC 1.15179</strain>
    </source>
</reference>
<comment type="caution">
    <text evidence="1">The sequence shown here is derived from an EMBL/GenBank/DDBJ whole genome shotgun (WGS) entry which is preliminary data.</text>
</comment>
<dbReference type="RefSeq" id="WP_188647396.1">
    <property type="nucleotide sequence ID" value="NZ_BMHQ01000005.1"/>
</dbReference>
<dbReference type="AlphaFoldDB" id="A0A8J2YDY6"/>
<gene>
    <name evidence="1" type="ORF">GCM10011571_16220</name>
</gene>
<reference evidence="1" key="2">
    <citation type="submission" date="2020-09" db="EMBL/GenBank/DDBJ databases">
        <authorList>
            <person name="Sun Q."/>
            <person name="Zhou Y."/>
        </authorList>
    </citation>
    <scope>NUCLEOTIDE SEQUENCE</scope>
    <source>
        <strain evidence="1">CGMCC 1.15179</strain>
    </source>
</reference>
<proteinExistence type="predicted"/>
<evidence type="ECO:0000313" key="1">
    <source>
        <dbReference type="EMBL" id="GGE15399.1"/>
    </source>
</evidence>
<sequence>MQTILLLSEESSEDQDYPFGRLLTSAGLTVLPFPLSIGNVREKGQVDAIALAVTASRTASVLRRLRQRVKLPIIWCCDDSDPKSLTTEEMPKPDGILYRDMNPAQIQWVLSTSMIHHRRQIRCREKINRLY</sequence>
<dbReference type="EMBL" id="BMHQ01000005">
    <property type="protein sequence ID" value="GGE15399.1"/>
    <property type="molecule type" value="Genomic_DNA"/>
</dbReference>
<protein>
    <submittedName>
        <fullName evidence="1">Uncharacterized protein</fullName>
    </submittedName>
</protein>
<accession>A0A8J2YDY6</accession>
<name>A0A8J2YDY6_9BACL</name>